<organism evidence="2 3">
    <name type="scientific">Cercophora samala</name>
    <dbReference type="NCBI Taxonomy" id="330535"/>
    <lineage>
        <taxon>Eukaryota</taxon>
        <taxon>Fungi</taxon>
        <taxon>Dikarya</taxon>
        <taxon>Ascomycota</taxon>
        <taxon>Pezizomycotina</taxon>
        <taxon>Sordariomycetes</taxon>
        <taxon>Sordariomycetidae</taxon>
        <taxon>Sordariales</taxon>
        <taxon>Lasiosphaeriaceae</taxon>
        <taxon>Cercophora</taxon>
    </lineage>
</organism>
<name>A0AA40D357_9PEZI</name>
<gene>
    <name evidence="2" type="ORF">QBC41DRAFT_307742</name>
</gene>
<sequence>MDPGLAEYFRLVASLVKKIDHEKAASEDDPDKVACLVGLKKVIVSSQITILHKRVTDKKKLEPIERDLKGSLDEAVKSGPRAEEEKMSKLQELASHNNKQLAAIIARDKTVKDAELALAKEKRDLAVQKAKMIEEKARLDKEKEDLDRQKRELESQEDKFVEIQASTAEYMEQARALVKSSQAIVEAADKGEGKVAMNSKLDMILKLIQTKDAGPPTVDQKSTNLMD</sequence>
<evidence type="ECO:0000313" key="3">
    <source>
        <dbReference type="Proteomes" id="UP001174997"/>
    </source>
</evidence>
<proteinExistence type="predicted"/>
<comment type="caution">
    <text evidence="2">The sequence shown here is derived from an EMBL/GenBank/DDBJ whole genome shotgun (WGS) entry which is preliminary data.</text>
</comment>
<dbReference type="AlphaFoldDB" id="A0AA40D357"/>
<accession>A0AA40D357</accession>
<protein>
    <submittedName>
        <fullName evidence="2">Uncharacterized protein</fullName>
    </submittedName>
</protein>
<feature type="coiled-coil region" evidence="1">
    <location>
        <begin position="111"/>
        <end position="166"/>
    </location>
</feature>
<evidence type="ECO:0000256" key="1">
    <source>
        <dbReference type="SAM" id="Coils"/>
    </source>
</evidence>
<dbReference type="EMBL" id="JAULSY010000170">
    <property type="protein sequence ID" value="KAK0660112.1"/>
    <property type="molecule type" value="Genomic_DNA"/>
</dbReference>
<evidence type="ECO:0000313" key="2">
    <source>
        <dbReference type="EMBL" id="KAK0660112.1"/>
    </source>
</evidence>
<reference evidence="2" key="1">
    <citation type="submission" date="2023-06" db="EMBL/GenBank/DDBJ databases">
        <title>Genome-scale phylogeny and comparative genomics of the fungal order Sordariales.</title>
        <authorList>
            <consortium name="Lawrence Berkeley National Laboratory"/>
            <person name="Hensen N."/>
            <person name="Bonometti L."/>
            <person name="Westerberg I."/>
            <person name="Brannstrom I.O."/>
            <person name="Guillou S."/>
            <person name="Cros-Aarteil S."/>
            <person name="Calhoun S."/>
            <person name="Haridas S."/>
            <person name="Kuo A."/>
            <person name="Mondo S."/>
            <person name="Pangilinan J."/>
            <person name="Riley R."/>
            <person name="Labutti K."/>
            <person name="Andreopoulos B."/>
            <person name="Lipzen A."/>
            <person name="Chen C."/>
            <person name="Yanf M."/>
            <person name="Daum C."/>
            <person name="Ng V."/>
            <person name="Clum A."/>
            <person name="Steindorff A."/>
            <person name="Ohm R."/>
            <person name="Martin F."/>
            <person name="Silar P."/>
            <person name="Natvig D."/>
            <person name="Lalanne C."/>
            <person name="Gautier V."/>
            <person name="Ament-Velasquez S.L."/>
            <person name="Kruys A."/>
            <person name="Hutchinson M.I."/>
            <person name="Powell A.J."/>
            <person name="Barry K."/>
            <person name="Miller A.N."/>
            <person name="Grigoriev I.V."/>
            <person name="Debuchy R."/>
            <person name="Gladieux P."/>
            <person name="Thoren M.H."/>
            <person name="Johannesson H."/>
        </authorList>
    </citation>
    <scope>NUCLEOTIDE SEQUENCE</scope>
    <source>
        <strain evidence="2">CBS 307.81</strain>
    </source>
</reference>
<dbReference type="Proteomes" id="UP001174997">
    <property type="component" value="Unassembled WGS sequence"/>
</dbReference>
<keyword evidence="3" id="KW-1185">Reference proteome</keyword>
<keyword evidence="1" id="KW-0175">Coiled coil</keyword>